<protein>
    <submittedName>
        <fullName evidence="3">Histone deacetylase HDT1-like</fullName>
    </submittedName>
</protein>
<sequence length="175" mass="20488">MMFLYLFPGQQKLHNEETLVEHDAESKPENVTVVMFHAHQQDEEKLDEGEDIQFPDDQNEESRADLLSLKPKDRKNIDKKLAALACGRRILGRHRHVVTSYTYADLYDEKLDDRTQKRKTEKRETPAKKKVQFADGDDEEEEEEMDDEDMLDVEDKKEEQGSPAILEPLPNWRSS</sequence>
<feature type="compositionally biased region" description="Acidic residues" evidence="1">
    <location>
        <begin position="135"/>
        <end position="152"/>
    </location>
</feature>
<dbReference type="WBParaSite" id="L893_g11481.t1">
    <property type="protein sequence ID" value="L893_g11481.t1"/>
    <property type="gene ID" value="L893_g11481"/>
</dbReference>
<name>A0A1I7Y1G4_9BILA</name>
<evidence type="ECO:0000313" key="3">
    <source>
        <dbReference type="WBParaSite" id="L893_g11481.t1"/>
    </source>
</evidence>
<proteinExistence type="predicted"/>
<dbReference type="AlphaFoldDB" id="A0A1I7Y1G4"/>
<evidence type="ECO:0000256" key="1">
    <source>
        <dbReference type="SAM" id="MobiDB-lite"/>
    </source>
</evidence>
<feature type="region of interest" description="Disordered" evidence="1">
    <location>
        <begin position="115"/>
        <end position="175"/>
    </location>
</feature>
<dbReference type="Proteomes" id="UP000095287">
    <property type="component" value="Unplaced"/>
</dbReference>
<evidence type="ECO:0000313" key="2">
    <source>
        <dbReference type="Proteomes" id="UP000095287"/>
    </source>
</evidence>
<reference evidence="3" key="1">
    <citation type="submission" date="2016-11" db="UniProtKB">
        <authorList>
            <consortium name="WormBaseParasite"/>
        </authorList>
    </citation>
    <scope>IDENTIFICATION</scope>
</reference>
<keyword evidence="2" id="KW-1185">Reference proteome</keyword>
<accession>A0A1I7Y1G4</accession>
<organism evidence="2 3">
    <name type="scientific">Steinernema glaseri</name>
    <dbReference type="NCBI Taxonomy" id="37863"/>
    <lineage>
        <taxon>Eukaryota</taxon>
        <taxon>Metazoa</taxon>
        <taxon>Ecdysozoa</taxon>
        <taxon>Nematoda</taxon>
        <taxon>Chromadorea</taxon>
        <taxon>Rhabditida</taxon>
        <taxon>Tylenchina</taxon>
        <taxon>Panagrolaimomorpha</taxon>
        <taxon>Strongyloidoidea</taxon>
        <taxon>Steinernematidae</taxon>
        <taxon>Steinernema</taxon>
    </lineage>
</organism>